<comment type="caution">
    <text evidence="1">The sequence shown here is derived from an EMBL/GenBank/DDBJ whole genome shotgun (WGS) entry which is preliminary data.</text>
</comment>
<protein>
    <submittedName>
        <fullName evidence="1">Uncharacterized protein</fullName>
    </submittedName>
</protein>
<dbReference type="GO" id="GO:0020037">
    <property type="term" value="F:heme binding"/>
    <property type="evidence" value="ECO:0007669"/>
    <property type="project" value="InterPro"/>
</dbReference>
<dbReference type="Proteomes" id="UP001175228">
    <property type="component" value="Unassembled WGS sequence"/>
</dbReference>
<evidence type="ECO:0000313" key="2">
    <source>
        <dbReference type="Proteomes" id="UP001175228"/>
    </source>
</evidence>
<reference evidence="1" key="1">
    <citation type="submission" date="2023-06" db="EMBL/GenBank/DDBJ databases">
        <authorList>
            <consortium name="Lawrence Berkeley National Laboratory"/>
            <person name="Ahrendt S."/>
            <person name="Sahu N."/>
            <person name="Indic B."/>
            <person name="Wong-Bajracharya J."/>
            <person name="Merenyi Z."/>
            <person name="Ke H.-M."/>
            <person name="Monk M."/>
            <person name="Kocsube S."/>
            <person name="Drula E."/>
            <person name="Lipzen A."/>
            <person name="Balint B."/>
            <person name="Henrissat B."/>
            <person name="Andreopoulos B."/>
            <person name="Martin F.M."/>
            <person name="Harder C.B."/>
            <person name="Rigling D."/>
            <person name="Ford K.L."/>
            <person name="Foster G.D."/>
            <person name="Pangilinan J."/>
            <person name="Papanicolaou A."/>
            <person name="Barry K."/>
            <person name="LaButti K."/>
            <person name="Viragh M."/>
            <person name="Koriabine M."/>
            <person name="Yan M."/>
            <person name="Riley R."/>
            <person name="Champramary S."/>
            <person name="Plett K.L."/>
            <person name="Tsai I.J."/>
            <person name="Slot J."/>
            <person name="Sipos G."/>
            <person name="Plett J."/>
            <person name="Nagy L.G."/>
            <person name="Grigoriev I.V."/>
        </authorList>
    </citation>
    <scope>NUCLEOTIDE SEQUENCE</scope>
    <source>
        <strain evidence="1">HWK02</strain>
    </source>
</reference>
<name>A0AA39PXC1_9AGAR</name>
<accession>A0AA39PXC1</accession>
<sequence>MIGREGDGRFFKAQCSWNISYRSTIISSKRLTRERRMGPDDLANAPFNFFKGLAAGDTEKQLFVSALLRESRASEYDIKCAVSPFIEVESKDSKQYHTVVPICIFKAPELPADRPCIDIPHYTSQDGVYNGYFTPKCSLVIANISICPGRYLADAIVFTVYAMVLSIFDISGSRDRSNLLLTQGMVQSGCTWYRPADAVEKEEDAL</sequence>
<dbReference type="AlphaFoldDB" id="A0AA39PXC1"/>
<evidence type="ECO:0000313" key="1">
    <source>
        <dbReference type="EMBL" id="KAK0492322.1"/>
    </source>
</evidence>
<dbReference type="SUPFAM" id="SSF48264">
    <property type="entry name" value="Cytochrome P450"/>
    <property type="match status" value="1"/>
</dbReference>
<dbReference type="GO" id="GO:0016705">
    <property type="term" value="F:oxidoreductase activity, acting on paired donors, with incorporation or reduction of molecular oxygen"/>
    <property type="evidence" value="ECO:0007669"/>
    <property type="project" value="InterPro"/>
</dbReference>
<organism evidence="1 2">
    <name type="scientific">Armillaria luteobubalina</name>
    <dbReference type="NCBI Taxonomy" id="153913"/>
    <lineage>
        <taxon>Eukaryota</taxon>
        <taxon>Fungi</taxon>
        <taxon>Dikarya</taxon>
        <taxon>Basidiomycota</taxon>
        <taxon>Agaricomycotina</taxon>
        <taxon>Agaricomycetes</taxon>
        <taxon>Agaricomycetidae</taxon>
        <taxon>Agaricales</taxon>
        <taxon>Marasmiineae</taxon>
        <taxon>Physalacriaceae</taxon>
        <taxon>Armillaria</taxon>
    </lineage>
</organism>
<gene>
    <name evidence="1" type="ORF">EDD18DRAFT_1109070</name>
</gene>
<dbReference type="GO" id="GO:0005506">
    <property type="term" value="F:iron ion binding"/>
    <property type="evidence" value="ECO:0007669"/>
    <property type="project" value="InterPro"/>
</dbReference>
<dbReference type="GO" id="GO:0004497">
    <property type="term" value="F:monooxygenase activity"/>
    <property type="evidence" value="ECO:0007669"/>
    <property type="project" value="InterPro"/>
</dbReference>
<dbReference type="EMBL" id="JAUEPU010000030">
    <property type="protein sequence ID" value="KAK0492322.1"/>
    <property type="molecule type" value="Genomic_DNA"/>
</dbReference>
<dbReference type="InterPro" id="IPR036396">
    <property type="entry name" value="Cyt_P450_sf"/>
</dbReference>
<keyword evidence="2" id="KW-1185">Reference proteome</keyword>
<proteinExistence type="predicted"/>